<name>A0A9X6YQ63_BACCE</name>
<sequence>MDVVNIPPYAPVLMEATRAIGYSIETAIADIIDNSIAAKASKIAINFFPTENSYISILDNGLGMDQDELVHAMRYGSSNPIEKREISDLGRFGLGLKTASMSQCRKLTVISKKDNKIVGAQWDLDYVILTGKWSLKLLESNDFDKFPHFEQIHNRRCGTLVIWQELDRLQIGELNFDASMGRYMDKVREHLALVFHRYLKGEANLKKIEMTINDCAVEPIDPFLTEKSTQMMDDEVIYIEGEKVVVRPYILPHISQLNNAEVQMLGGEEGIRKKQGFYVYRNRRLLVWGTWFKMLRQGELSKLARIQIDIPNALDSLWTLDIKKSMAIPPEVIRRNVSSIVAKVGETSKRTWTYRGKKETEDSKVHVWRRIQTREGGIIYELNRDYPLVQSLSTLEPNERKLIEQLLVQIERGLPLNQLYVDLTNDKRIINDNKISKDELIQSLNQVLTICNDAEEREEMAKRLAITEPFNQYPEILSEILQEVL</sequence>
<organism evidence="1 2">
    <name type="scientific">Bacillus cereus</name>
    <dbReference type="NCBI Taxonomy" id="1396"/>
    <lineage>
        <taxon>Bacteria</taxon>
        <taxon>Bacillati</taxon>
        <taxon>Bacillota</taxon>
        <taxon>Bacilli</taxon>
        <taxon>Bacillales</taxon>
        <taxon>Bacillaceae</taxon>
        <taxon>Bacillus</taxon>
        <taxon>Bacillus cereus group</taxon>
    </lineage>
</organism>
<accession>A0A9X6YQ63</accession>
<dbReference type="InterPro" id="IPR036890">
    <property type="entry name" value="HATPase_C_sf"/>
</dbReference>
<keyword evidence="1" id="KW-0067">ATP-binding</keyword>
<protein>
    <submittedName>
        <fullName evidence="1">ATP-binding protein</fullName>
    </submittedName>
</protein>
<evidence type="ECO:0000313" key="2">
    <source>
        <dbReference type="Proteomes" id="UP000219869"/>
    </source>
</evidence>
<evidence type="ECO:0000313" key="1">
    <source>
        <dbReference type="EMBL" id="PEQ81381.1"/>
    </source>
</evidence>
<gene>
    <name evidence="1" type="ORF">CN475_26735</name>
</gene>
<comment type="caution">
    <text evidence="1">The sequence shown here is derived from an EMBL/GenBank/DDBJ whole genome shotgun (WGS) entry which is preliminary data.</text>
</comment>
<dbReference type="Proteomes" id="UP000219869">
    <property type="component" value="Unassembled WGS sequence"/>
</dbReference>
<dbReference type="Gene3D" id="3.30.565.10">
    <property type="entry name" value="Histidine kinase-like ATPase, C-terminal domain"/>
    <property type="match status" value="1"/>
</dbReference>
<keyword evidence="1" id="KW-0547">Nucleotide-binding</keyword>
<reference evidence="1 2" key="1">
    <citation type="submission" date="2017-09" db="EMBL/GenBank/DDBJ databases">
        <title>Large-scale bioinformatics analysis of Bacillus genomes uncovers conserved roles of natural products in bacterial physiology.</title>
        <authorList>
            <consortium name="Agbiome Team Llc"/>
            <person name="Bleich R.M."/>
            <person name="Kirk G.J."/>
            <person name="Santa Maria K.C."/>
            <person name="Allen S.E."/>
            <person name="Farag S."/>
            <person name="Shank E.A."/>
            <person name="Bowers A."/>
        </authorList>
    </citation>
    <scope>NUCLEOTIDE SEQUENCE [LARGE SCALE GENOMIC DNA]</scope>
    <source>
        <strain evidence="1 2">AFS006334</strain>
    </source>
</reference>
<proteinExistence type="predicted"/>
<dbReference type="EMBL" id="NTXW01000056">
    <property type="protein sequence ID" value="PEQ81381.1"/>
    <property type="molecule type" value="Genomic_DNA"/>
</dbReference>
<dbReference type="SUPFAM" id="SSF55874">
    <property type="entry name" value="ATPase domain of HSP90 chaperone/DNA topoisomerase II/histidine kinase"/>
    <property type="match status" value="1"/>
</dbReference>
<dbReference type="RefSeq" id="WP_098324190.1">
    <property type="nucleotide sequence ID" value="NZ_NTXW01000056.1"/>
</dbReference>
<dbReference type="AlphaFoldDB" id="A0A9X6YQ63"/>
<dbReference type="GO" id="GO:0005524">
    <property type="term" value="F:ATP binding"/>
    <property type="evidence" value="ECO:0007669"/>
    <property type="project" value="UniProtKB-KW"/>
</dbReference>
<dbReference type="Pfam" id="PF13589">
    <property type="entry name" value="HATPase_c_3"/>
    <property type="match status" value="1"/>
</dbReference>